<gene>
    <name evidence="1" type="ORF">bas11_0080</name>
</gene>
<reference evidence="2" key="1">
    <citation type="journal article" date="2021" name="PLoS Biol.">
        <title>Systematic exploration of Escherichia coli phage-host interactions with the BASEL phage collection.</title>
        <authorList>
            <person name="Maffei E."/>
            <person name="Shaidullina A."/>
            <person name="Burkolter M."/>
            <person name="Heyer Y."/>
            <person name="Estermann F."/>
            <person name="Druelle V."/>
            <person name="Sauer P."/>
            <person name="Willi L."/>
            <person name="Michaelis S."/>
            <person name="Hilbi H."/>
            <person name="Thaler D.S."/>
            <person name="Harms A."/>
        </authorList>
    </citation>
    <scope>NUCLEOTIDE SEQUENCE [LARGE SCALE GENOMIC DNA]</scope>
    <source>
        <strain evidence="2">Bas11</strain>
    </source>
</reference>
<accession>A0AAE8B297</accession>
<evidence type="ECO:0000313" key="1">
    <source>
        <dbReference type="EMBL" id="QXV81684.1"/>
    </source>
</evidence>
<protein>
    <submittedName>
        <fullName evidence="1">Uncharacterized protein</fullName>
    </submittedName>
</protein>
<dbReference type="Proteomes" id="UP000828706">
    <property type="component" value="Segment"/>
</dbReference>
<proteinExistence type="predicted"/>
<keyword evidence="2" id="KW-1185">Reference proteome</keyword>
<dbReference type="EMBL" id="MZ501085">
    <property type="protein sequence ID" value="QXV81684.1"/>
    <property type="molecule type" value="Genomic_DNA"/>
</dbReference>
<name>A0AAE8B297_9CAUD</name>
<sequence>MKIRITNVHNRKTPEELTLEECGFKVGDVVEIDGHFNDGSYCVIAIRNTDYIFKGDNVSVGKDECEVVEE</sequence>
<organism evidence="1 2">
    <name type="scientific">Escherichia phage JohannLBurckhardt</name>
    <dbReference type="NCBI Taxonomy" id="2851975"/>
    <lineage>
        <taxon>Viruses</taxon>
        <taxon>Duplodnaviria</taxon>
        <taxon>Heunggongvirae</taxon>
        <taxon>Uroviricota</taxon>
        <taxon>Caudoviricetes</taxon>
        <taxon>Drexlerviridae</taxon>
        <taxon>Tempevirinae</taxon>
        <taxon>Henuseptimavirus</taxon>
        <taxon>Henuseptimavirus johannburckhardt</taxon>
    </lineage>
</organism>
<evidence type="ECO:0000313" key="2">
    <source>
        <dbReference type="Proteomes" id="UP000828706"/>
    </source>
</evidence>